<dbReference type="Proteomes" id="UP000050795">
    <property type="component" value="Unassembled WGS sequence"/>
</dbReference>
<dbReference type="AlphaFoldDB" id="A0AA85J325"/>
<dbReference type="WBParaSite" id="TREG1_138670.1">
    <property type="protein sequence ID" value="TREG1_138670.1"/>
    <property type="gene ID" value="TREG1_138670"/>
</dbReference>
<sequence>MSECCRWDHFGLKEDKLCISVIVQLRIIIKQPTDYLIPIKFTDTFDSVDHEITRLIYQHCLMLHILMHPIHHTYNDAKCKIILNQNFLESLEVRTRPSSCTFSIPMVLFWTEPFKKSLEVSSSMFHSVKLKTNNGSNFIM</sequence>
<reference evidence="2" key="2">
    <citation type="submission" date="2023-11" db="UniProtKB">
        <authorList>
            <consortium name="WormBaseParasite"/>
        </authorList>
    </citation>
    <scope>IDENTIFICATION</scope>
</reference>
<name>A0AA85J325_TRIRE</name>
<keyword evidence="1" id="KW-1185">Reference proteome</keyword>
<evidence type="ECO:0000313" key="2">
    <source>
        <dbReference type="WBParaSite" id="TREG1_138670.1"/>
    </source>
</evidence>
<organism evidence="1 2">
    <name type="scientific">Trichobilharzia regenti</name>
    <name type="common">Nasal bird schistosome</name>
    <dbReference type="NCBI Taxonomy" id="157069"/>
    <lineage>
        <taxon>Eukaryota</taxon>
        <taxon>Metazoa</taxon>
        <taxon>Spiralia</taxon>
        <taxon>Lophotrochozoa</taxon>
        <taxon>Platyhelminthes</taxon>
        <taxon>Trematoda</taxon>
        <taxon>Digenea</taxon>
        <taxon>Strigeidida</taxon>
        <taxon>Schistosomatoidea</taxon>
        <taxon>Schistosomatidae</taxon>
        <taxon>Trichobilharzia</taxon>
    </lineage>
</organism>
<reference evidence="1" key="1">
    <citation type="submission" date="2022-06" db="EMBL/GenBank/DDBJ databases">
        <authorList>
            <person name="Berger JAMES D."/>
            <person name="Berger JAMES D."/>
        </authorList>
    </citation>
    <scope>NUCLEOTIDE SEQUENCE [LARGE SCALE GENOMIC DNA]</scope>
</reference>
<accession>A0AA85J325</accession>
<proteinExistence type="predicted"/>
<evidence type="ECO:0000313" key="1">
    <source>
        <dbReference type="Proteomes" id="UP000050795"/>
    </source>
</evidence>
<protein>
    <submittedName>
        <fullName evidence="2">Uncharacterized protein</fullName>
    </submittedName>
</protein>